<gene>
    <name evidence="2" type="ORF">SOCEGT47_012830</name>
</gene>
<dbReference type="OrthoDB" id="164800at2"/>
<evidence type="ECO:0000313" key="2">
    <source>
        <dbReference type="EMBL" id="AUX20809.1"/>
    </source>
</evidence>
<dbReference type="Pfam" id="PF00583">
    <property type="entry name" value="Acetyltransf_1"/>
    <property type="match status" value="1"/>
</dbReference>
<dbReference type="InterPro" id="IPR000182">
    <property type="entry name" value="GNAT_dom"/>
</dbReference>
<organism evidence="2 3">
    <name type="scientific">Sorangium cellulosum</name>
    <name type="common">Polyangium cellulosum</name>
    <dbReference type="NCBI Taxonomy" id="56"/>
    <lineage>
        <taxon>Bacteria</taxon>
        <taxon>Pseudomonadati</taxon>
        <taxon>Myxococcota</taxon>
        <taxon>Polyangia</taxon>
        <taxon>Polyangiales</taxon>
        <taxon>Polyangiaceae</taxon>
        <taxon>Sorangium</taxon>
    </lineage>
</organism>
<dbReference type="RefSeq" id="WP_129346217.1">
    <property type="nucleotide sequence ID" value="NZ_CP012670.1"/>
</dbReference>
<reference evidence="2 3" key="1">
    <citation type="submission" date="2015-09" db="EMBL/GenBank/DDBJ databases">
        <title>Sorangium comparison.</title>
        <authorList>
            <person name="Zaburannyi N."/>
            <person name="Bunk B."/>
            <person name="Overmann J."/>
            <person name="Mueller R."/>
        </authorList>
    </citation>
    <scope>NUCLEOTIDE SEQUENCE [LARGE SCALE GENOMIC DNA]</scope>
    <source>
        <strain evidence="2 3">So ceGT47</strain>
    </source>
</reference>
<dbReference type="SUPFAM" id="SSF55729">
    <property type="entry name" value="Acyl-CoA N-acyltransferases (Nat)"/>
    <property type="match status" value="1"/>
</dbReference>
<dbReference type="AlphaFoldDB" id="A0A4P2PVR9"/>
<sequence>MHPPEILARFDAQMRRDLPPPSPAWRVEREGRVVRWVSPPEMPWGSFVAWSDLDEGTADGAIAAEVSYFARLARRFEWKIYGHDRPADLGARLRAAGLQPEPAEALVIGAVEEVVAATADMAPPPGITLRCPDRGEPLDGIAALQSAVLGGDWAWLVAELEHELRADPTALSIHVAEAEGQIVGAAWVRFHRGTEFASLWGGSTLPAWRRRGIYRGLVARRARQAHGRGLRYLQVDASPDSRPILERLGLRAVSTTTPYVWCPPSS</sequence>
<feature type="domain" description="N-acetyltransferase" evidence="1">
    <location>
        <begin position="127"/>
        <end position="266"/>
    </location>
</feature>
<dbReference type="InterPro" id="IPR016181">
    <property type="entry name" value="Acyl_CoA_acyltransferase"/>
</dbReference>
<dbReference type="Gene3D" id="3.40.630.30">
    <property type="match status" value="1"/>
</dbReference>
<accession>A0A4P2PVR9</accession>
<dbReference type="Proteomes" id="UP000295781">
    <property type="component" value="Chromosome"/>
</dbReference>
<proteinExistence type="predicted"/>
<dbReference type="PROSITE" id="PS51186">
    <property type="entry name" value="GNAT"/>
    <property type="match status" value="1"/>
</dbReference>
<evidence type="ECO:0000259" key="1">
    <source>
        <dbReference type="PROSITE" id="PS51186"/>
    </source>
</evidence>
<dbReference type="GO" id="GO:0016747">
    <property type="term" value="F:acyltransferase activity, transferring groups other than amino-acyl groups"/>
    <property type="evidence" value="ECO:0007669"/>
    <property type="project" value="InterPro"/>
</dbReference>
<name>A0A4P2PVR9_SORCE</name>
<evidence type="ECO:0000313" key="3">
    <source>
        <dbReference type="Proteomes" id="UP000295781"/>
    </source>
</evidence>
<dbReference type="CDD" id="cd04301">
    <property type="entry name" value="NAT_SF"/>
    <property type="match status" value="1"/>
</dbReference>
<dbReference type="EMBL" id="CP012670">
    <property type="protein sequence ID" value="AUX20809.1"/>
    <property type="molecule type" value="Genomic_DNA"/>
</dbReference>
<keyword evidence="2" id="KW-0808">Transferase</keyword>
<protein>
    <submittedName>
        <fullName evidence="2">N-acetyltransferase GCN5</fullName>
    </submittedName>
</protein>